<dbReference type="EMBL" id="CM002291">
    <property type="protein sequence ID" value="ESW23314.1"/>
    <property type="molecule type" value="Genomic_DNA"/>
</dbReference>
<reference evidence="4" key="1">
    <citation type="journal article" date="2014" name="Nat. Genet.">
        <title>A reference genome for common bean and genome-wide analysis of dual domestications.</title>
        <authorList>
            <person name="Schmutz J."/>
            <person name="McClean P.E."/>
            <person name="Mamidi S."/>
            <person name="Wu G.A."/>
            <person name="Cannon S.B."/>
            <person name="Grimwood J."/>
            <person name="Jenkins J."/>
            <person name="Shu S."/>
            <person name="Song Q."/>
            <person name="Chavarro C."/>
            <person name="Torres-Torres M."/>
            <person name="Geffroy V."/>
            <person name="Moghaddam S.M."/>
            <person name="Gao D."/>
            <person name="Abernathy B."/>
            <person name="Barry K."/>
            <person name="Blair M."/>
            <person name="Brick M.A."/>
            <person name="Chovatia M."/>
            <person name="Gepts P."/>
            <person name="Goodstein D.M."/>
            <person name="Gonzales M."/>
            <person name="Hellsten U."/>
            <person name="Hyten D.L."/>
            <person name="Jia G."/>
            <person name="Kelly J.D."/>
            <person name="Kudrna D."/>
            <person name="Lee R."/>
            <person name="Richard M.M."/>
            <person name="Miklas P.N."/>
            <person name="Osorno J.M."/>
            <person name="Rodrigues J."/>
            <person name="Thareau V."/>
            <person name="Urrea C.A."/>
            <person name="Wang M."/>
            <person name="Yu Y."/>
            <person name="Zhang M."/>
            <person name="Wing R.A."/>
            <person name="Cregan P.B."/>
            <person name="Rokhsar D.S."/>
            <person name="Jackson S.A."/>
        </authorList>
    </citation>
    <scope>NUCLEOTIDE SEQUENCE [LARGE SCALE GENOMIC DNA]</scope>
    <source>
        <strain evidence="4">cv. G19833</strain>
    </source>
</reference>
<dbReference type="SUPFAM" id="SSF52047">
    <property type="entry name" value="RNI-like"/>
    <property type="match status" value="1"/>
</dbReference>
<dbReference type="InterPro" id="IPR006566">
    <property type="entry name" value="FBD"/>
</dbReference>
<evidence type="ECO:0008006" key="5">
    <source>
        <dbReference type="Google" id="ProtNLM"/>
    </source>
</evidence>
<evidence type="ECO:0000313" key="4">
    <source>
        <dbReference type="Proteomes" id="UP000000226"/>
    </source>
</evidence>
<dbReference type="PANTHER" id="PTHR31900:SF34">
    <property type="entry name" value="EMB|CAB62440.1-RELATED"/>
    <property type="match status" value="1"/>
</dbReference>
<dbReference type="Pfam" id="PF00646">
    <property type="entry name" value="F-box"/>
    <property type="match status" value="1"/>
</dbReference>
<dbReference type="InterPro" id="IPR032675">
    <property type="entry name" value="LRR_dom_sf"/>
</dbReference>
<dbReference type="InterPro" id="IPR001810">
    <property type="entry name" value="F-box_dom"/>
</dbReference>
<dbReference type="OMA" id="LIRANIC"/>
<sequence>MADIISNFPDSILCYILSFLPTKQVVTTSILSMHWNLLWRSVPSLDFDVDTMSIDYDKEKEGISRLLLSVNSFLRGRDMDQLLHRFRLRCPCLYNQNSIETCIEDVLRKSARLQHLDLDLGFVTAVPSVVFICKTLVVLKLAFVSPKNVSFVDLPLLKILHLNSVSFLDCEYLLQQFLSGSPNIEDLEVETFNNFTIKEFHSLPKLVRAKIDAPAVLPLEIIKNVEVFVTNRIYNQDLVFDFQNLVQLEFVTWEDSEGWLDVLKVFRHCPKLQTLFIRIKDDEEDPVLPYPLTVPTCISLHLKTCCLQYYRGSEFEFQFAEYIMLNANYLRTMKFLIRSDDYSNLLRRHDMIRDLSSCSKSSDACTLSFEKYV</sequence>
<dbReference type="InterPro" id="IPR036047">
    <property type="entry name" value="F-box-like_dom_sf"/>
</dbReference>
<dbReference type="CDD" id="cd22160">
    <property type="entry name" value="F-box_AtFBL13-like"/>
    <property type="match status" value="1"/>
</dbReference>
<dbReference type="OrthoDB" id="1434964at2759"/>
<dbReference type="Pfam" id="PF08387">
    <property type="entry name" value="FBD"/>
    <property type="match status" value="1"/>
</dbReference>
<protein>
    <recommendedName>
        <fullName evidence="5">F-box domain-containing protein</fullName>
    </recommendedName>
</protein>
<name>V7BZK3_PHAVU</name>
<dbReference type="STRING" id="3885.V7BZK3"/>
<dbReference type="SUPFAM" id="SSF81383">
    <property type="entry name" value="F-box domain"/>
    <property type="match status" value="1"/>
</dbReference>
<keyword evidence="4" id="KW-1185">Reference proteome</keyword>
<feature type="domain" description="FBD" evidence="2">
    <location>
        <begin position="291"/>
        <end position="335"/>
    </location>
</feature>
<organism evidence="3 4">
    <name type="scientific">Phaseolus vulgaris</name>
    <name type="common">Kidney bean</name>
    <name type="synonym">French bean</name>
    <dbReference type="NCBI Taxonomy" id="3885"/>
    <lineage>
        <taxon>Eukaryota</taxon>
        <taxon>Viridiplantae</taxon>
        <taxon>Streptophyta</taxon>
        <taxon>Embryophyta</taxon>
        <taxon>Tracheophyta</taxon>
        <taxon>Spermatophyta</taxon>
        <taxon>Magnoliopsida</taxon>
        <taxon>eudicotyledons</taxon>
        <taxon>Gunneridae</taxon>
        <taxon>Pentapetalae</taxon>
        <taxon>rosids</taxon>
        <taxon>fabids</taxon>
        <taxon>Fabales</taxon>
        <taxon>Fabaceae</taxon>
        <taxon>Papilionoideae</taxon>
        <taxon>50 kb inversion clade</taxon>
        <taxon>NPAAA clade</taxon>
        <taxon>indigoferoid/millettioid clade</taxon>
        <taxon>Phaseoleae</taxon>
        <taxon>Phaseolus</taxon>
    </lineage>
</organism>
<dbReference type="InterPro" id="IPR053781">
    <property type="entry name" value="F-box_AtFBL13-like"/>
</dbReference>
<dbReference type="Gramene" id="ESW23314">
    <property type="protein sequence ID" value="ESW23314"/>
    <property type="gene ID" value="PHAVU_004G036400g"/>
</dbReference>
<dbReference type="PANTHER" id="PTHR31900">
    <property type="entry name" value="F-BOX/RNI SUPERFAMILY PROTEIN-RELATED"/>
    <property type="match status" value="1"/>
</dbReference>
<proteinExistence type="predicted"/>
<accession>V7BZK3</accession>
<dbReference type="Gene3D" id="1.20.1280.50">
    <property type="match status" value="1"/>
</dbReference>
<dbReference type="Gene3D" id="3.80.10.10">
    <property type="entry name" value="Ribonuclease Inhibitor"/>
    <property type="match status" value="1"/>
</dbReference>
<evidence type="ECO:0000313" key="3">
    <source>
        <dbReference type="EMBL" id="ESW23314.1"/>
    </source>
</evidence>
<evidence type="ECO:0000259" key="2">
    <source>
        <dbReference type="Pfam" id="PF08387"/>
    </source>
</evidence>
<gene>
    <name evidence="3" type="ORF">PHAVU_004G036400g</name>
</gene>
<feature type="domain" description="F-box" evidence="1">
    <location>
        <begin position="5"/>
        <end position="44"/>
    </location>
</feature>
<dbReference type="InterPro" id="IPR050232">
    <property type="entry name" value="FBL13/AtMIF1-like"/>
</dbReference>
<dbReference type="AlphaFoldDB" id="V7BZK3"/>
<dbReference type="Proteomes" id="UP000000226">
    <property type="component" value="Chromosome 4"/>
</dbReference>
<evidence type="ECO:0000259" key="1">
    <source>
        <dbReference type="Pfam" id="PF00646"/>
    </source>
</evidence>